<sequence>MHFNLRAILGAYLAAAAVASPTPDLAARADAITSLEQLTSVITSFRNNGNPTDEAQARAIYERIVPQSSPSSMQEAVAGVKTITDANPGDIFKSGAEILLGGFAGGTYINIINAYLFTGSSNNINLRQPFPPVYPKADPRDAPYSVSESKLRAAIYIPPGFTYGRKQPLLFLPGTGVRSGPSFASNMGKLFTNSPIADPVYVNIPNDVLGDIQIAAEYVAYAVNYISGISGNRKVSTLSWSAGSVSGQWALKYWYSNRDKVNDKIGISSDYHGTVFAKLLCPGFETPGCTPAIAQQNYNSTFIRTLRNNGGDSTYVPTTNVYSIFDEIVQPQADPNASAFLNGATNVELQSVCTPVLPGGAFYNEHAGVLFNSLAYSLAMDALTNPGSASLARVNAEQACAQFAAPGITLPDIFNTYAQLPIAALAIIAYQPKVADEPPIMPYAQKDIPA</sequence>
<reference evidence="2 3" key="1">
    <citation type="submission" date="2016-06" db="EMBL/GenBank/DDBJ databases">
        <authorList>
            <person name="Kjaerup R.B."/>
            <person name="Dalgaard T.S."/>
            <person name="Juul-Madsen H.R."/>
        </authorList>
    </citation>
    <scope>NUCLEOTIDE SEQUENCE [LARGE SCALE GENOMIC DNA]</scope>
</reference>
<gene>
    <name evidence="2" type="ORF">ZT3D7_G9516</name>
</gene>
<dbReference type="Proteomes" id="UP000215127">
    <property type="component" value="Chromosome 9"/>
</dbReference>
<dbReference type="STRING" id="1276538.A0A1X7S4K0"/>
<evidence type="ECO:0000313" key="2">
    <source>
        <dbReference type="EMBL" id="SMQ54361.1"/>
    </source>
</evidence>
<evidence type="ECO:0008006" key="4">
    <source>
        <dbReference type="Google" id="ProtNLM"/>
    </source>
</evidence>
<dbReference type="InterPro" id="IPR029058">
    <property type="entry name" value="AB_hydrolase_fold"/>
</dbReference>
<name>A0A1X7S4K0_ZYMT9</name>
<evidence type="ECO:0000256" key="1">
    <source>
        <dbReference type="SAM" id="SignalP"/>
    </source>
</evidence>
<proteinExistence type="predicted"/>
<dbReference type="Gene3D" id="3.40.50.1820">
    <property type="entry name" value="alpha/beta hydrolase"/>
    <property type="match status" value="1"/>
</dbReference>
<protein>
    <recommendedName>
        <fullName evidence="4">Lipase B</fullName>
    </recommendedName>
</protein>
<accession>A0A1X7S4K0</accession>
<dbReference type="PANTHER" id="PTHR37574">
    <property type="entry name" value="LIPASE B"/>
    <property type="match status" value="1"/>
</dbReference>
<feature type="chain" id="PRO_5012394855" description="Lipase B" evidence="1">
    <location>
        <begin position="20"/>
        <end position="450"/>
    </location>
</feature>
<dbReference type="InterPro" id="IPR053228">
    <property type="entry name" value="Stereospecific_Lipase"/>
</dbReference>
<organism evidence="2 3">
    <name type="scientific">Zymoseptoria tritici (strain ST99CH_3D7)</name>
    <dbReference type="NCBI Taxonomy" id="1276538"/>
    <lineage>
        <taxon>Eukaryota</taxon>
        <taxon>Fungi</taxon>
        <taxon>Dikarya</taxon>
        <taxon>Ascomycota</taxon>
        <taxon>Pezizomycotina</taxon>
        <taxon>Dothideomycetes</taxon>
        <taxon>Dothideomycetidae</taxon>
        <taxon>Mycosphaerellales</taxon>
        <taxon>Mycosphaerellaceae</taxon>
        <taxon>Zymoseptoria</taxon>
    </lineage>
</organism>
<dbReference type="EMBL" id="LT853700">
    <property type="protein sequence ID" value="SMQ54361.1"/>
    <property type="molecule type" value="Genomic_DNA"/>
</dbReference>
<keyword evidence="3" id="KW-1185">Reference proteome</keyword>
<keyword evidence="1" id="KW-0732">Signal</keyword>
<evidence type="ECO:0000313" key="3">
    <source>
        <dbReference type="Proteomes" id="UP000215127"/>
    </source>
</evidence>
<feature type="signal peptide" evidence="1">
    <location>
        <begin position="1"/>
        <end position="19"/>
    </location>
</feature>
<dbReference type="AlphaFoldDB" id="A0A1X7S4K0"/>
<dbReference type="PANTHER" id="PTHR37574:SF1">
    <property type="entry name" value="LIPASE B"/>
    <property type="match status" value="1"/>
</dbReference>